<sequence>MLMNEIIYTITPQDPAGHRFFVEIGIPAPNPKGQKVSLPSWIPGSYLIRDFSRNIESIEARCGNKKLRIEKTDNNSWQIEACQGTLHITYTIYAWDLSVRSAHLDETHGFFNGTSVFLQVHDQEDQPCLLNIKAPKSIKTWKVYTSLPEAKKHPGCATRHGFGMYLAPNYDALIDHPVEMGTPQTISFKVCGATHEMVFTGQIPNLDLERIAADTARICEYQIKFFEPDTHQAPFLDSSDRYVFMTMVTGKDYGGLEHRASTALMASRNDLPTLGNPEQSEQYRNFLGLVSHEYFHTWHVKRIKPKAFAPYNLYTENHTSLLWVFEGFTSYYDDLTLFRAGLLTQEQYLAQLGKTIANVSTRPGRFKQSVAQSSFDAWTKFYKQDENAPNAIVSYYSKGALVALGLDLTIRNATQNEKSLDDVMRLLWQRYGRDFFSQPANGLKENELASIIQGATGVDASDYIARYAHGTEDIPLKALLAGQNLTLSWKSSSNTPSLDILAKVAGNACQIGSVIENGAAHKAGLSAGDTLVAIDGIKVETDNLDTLLKRYQPGQKILVHVFRRDELRSFTLTLNPPVLNECVLAPIPA</sequence>
<evidence type="ECO:0000259" key="1">
    <source>
        <dbReference type="SMART" id="SM00228"/>
    </source>
</evidence>
<dbReference type="PIRSF" id="PIRSF016493">
    <property type="entry name" value="Glycyl_aminpptds"/>
    <property type="match status" value="1"/>
</dbReference>
<dbReference type="EMBL" id="JAENGP010000005">
    <property type="protein sequence ID" value="MBK1780732.1"/>
    <property type="molecule type" value="Genomic_DNA"/>
</dbReference>
<dbReference type="RefSeq" id="WP_200235238.1">
    <property type="nucleotide sequence ID" value="NZ_JAENGP010000005.1"/>
</dbReference>
<protein>
    <submittedName>
        <fullName evidence="2">M61 family metallopeptidase</fullName>
    </submittedName>
</protein>
<reference evidence="2 3" key="1">
    <citation type="submission" date="2020-12" db="EMBL/GenBank/DDBJ databases">
        <authorList>
            <person name="Lu T."/>
            <person name="Wang Q."/>
            <person name="Han X."/>
        </authorList>
    </citation>
    <scope>NUCLEOTIDE SEQUENCE [LARGE SCALE GENOMIC DNA]</scope>
    <source>
        <strain evidence="2 3">WQ 585</strain>
    </source>
</reference>
<dbReference type="Pfam" id="PF17899">
    <property type="entry name" value="Peptidase_M61_N"/>
    <property type="match status" value="1"/>
</dbReference>
<dbReference type="InterPro" id="IPR024191">
    <property type="entry name" value="Peptidase_M61"/>
</dbReference>
<evidence type="ECO:0000313" key="3">
    <source>
        <dbReference type="Proteomes" id="UP000635316"/>
    </source>
</evidence>
<dbReference type="InterPro" id="IPR027268">
    <property type="entry name" value="Peptidase_M4/M1_CTD_sf"/>
</dbReference>
<evidence type="ECO:0000313" key="2">
    <source>
        <dbReference type="EMBL" id="MBK1780732.1"/>
    </source>
</evidence>
<dbReference type="Pfam" id="PF17820">
    <property type="entry name" value="PDZ_6"/>
    <property type="match status" value="1"/>
</dbReference>
<dbReference type="SUPFAM" id="SSF55486">
    <property type="entry name" value="Metalloproteases ('zincins'), catalytic domain"/>
    <property type="match status" value="1"/>
</dbReference>
<dbReference type="InterPro" id="IPR036034">
    <property type="entry name" value="PDZ_sf"/>
</dbReference>
<dbReference type="InterPro" id="IPR040756">
    <property type="entry name" value="Peptidase_M61_N"/>
</dbReference>
<gene>
    <name evidence="2" type="ORF">JHL22_05820</name>
</gene>
<dbReference type="Gene3D" id="2.30.42.10">
    <property type="match status" value="1"/>
</dbReference>
<dbReference type="InterPro" id="IPR041489">
    <property type="entry name" value="PDZ_6"/>
</dbReference>
<dbReference type="SUPFAM" id="SSF50156">
    <property type="entry name" value="PDZ domain-like"/>
    <property type="match status" value="1"/>
</dbReference>
<dbReference type="InterPro" id="IPR007963">
    <property type="entry name" value="Peptidase_M61_catalytic"/>
</dbReference>
<organism evidence="2 3">
    <name type="scientific">Advenella mandrilli</name>
    <dbReference type="NCBI Taxonomy" id="2800330"/>
    <lineage>
        <taxon>Bacteria</taxon>
        <taxon>Pseudomonadati</taxon>
        <taxon>Pseudomonadota</taxon>
        <taxon>Betaproteobacteria</taxon>
        <taxon>Burkholderiales</taxon>
        <taxon>Alcaligenaceae</taxon>
    </lineage>
</organism>
<feature type="domain" description="PDZ" evidence="1">
    <location>
        <begin position="498"/>
        <end position="565"/>
    </location>
</feature>
<dbReference type="Gene3D" id="1.10.390.10">
    <property type="entry name" value="Neutral Protease Domain 2"/>
    <property type="match status" value="1"/>
</dbReference>
<accession>A0ABS1EFB3</accession>
<keyword evidence="3" id="KW-1185">Reference proteome</keyword>
<dbReference type="SMART" id="SM00228">
    <property type="entry name" value="PDZ"/>
    <property type="match status" value="1"/>
</dbReference>
<proteinExistence type="predicted"/>
<name>A0ABS1EFB3_9BURK</name>
<dbReference type="Pfam" id="PF05299">
    <property type="entry name" value="Peptidase_M61"/>
    <property type="match status" value="1"/>
</dbReference>
<dbReference type="Proteomes" id="UP000635316">
    <property type="component" value="Unassembled WGS sequence"/>
</dbReference>
<comment type="caution">
    <text evidence="2">The sequence shown here is derived from an EMBL/GenBank/DDBJ whole genome shotgun (WGS) entry which is preliminary data.</text>
</comment>
<dbReference type="InterPro" id="IPR001478">
    <property type="entry name" value="PDZ"/>
</dbReference>
<dbReference type="Gene3D" id="2.60.40.3650">
    <property type="match status" value="1"/>
</dbReference>